<evidence type="ECO:0000313" key="5">
    <source>
        <dbReference type="Proteomes" id="UP000436989"/>
    </source>
</evidence>
<dbReference type="Proteomes" id="UP000436989">
    <property type="component" value="Unassembled WGS sequence"/>
</dbReference>
<dbReference type="AlphaFoldDB" id="A0A6N8GKV4"/>
<sequence length="289" mass="28700">MTTMNTTVKGWIAAGSSATLLVGGLVLGAPAAVAAPGDAACLQASGQFTTALAAAGITTVSVSQLEQAAEAVVVAEEQYFALTDAAAGELQVQVETAWLELEAAEAAEDPEAIAAAEARIAELEAAIELALNTPEIVAAEQALFDATDALDVQLSMLALDEATAEQILALFQQFLAACDGAGVDAPDTTPIVAPAPAPAPVPAATIAPAPVAITPAPAPATPPAPVAPVPAAPEQDAPTGMNPGLNMQTAATAEHEHPGAALVAGLLAAGIAAPAAVAVRRHRLQRHRP</sequence>
<evidence type="ECO:0000313" key="4">
    <source>
        <dbReference type="EMBL" id="MUN63746.1"/>
    </source>
</evidence>
<keyword evidence="5" id="KW-1185">Reference proteome</keyword>
<keyword evidence="2" id="KW-0812">Transmembrane</keyword>
<dbReference type="EMBL" id="WOGU01000009">
    <property type="protein sequence ID" value="MUN63746.1"/>
    <property type="molecule type" value="Genomic_DNA"/>
</dbReference>
<feature type="signal peptide" evidence="3">
    <location>
        <begin position="1"/>
        <end position="34"/>
    </location>
</feature>
<feature type="transmembrane region" description="Helical" evidence="2">
    <location>
        <begin position="259"/>
        <end position="279"/>
    </location>
</feature>
<dbReference type="RefSeq" id="WP_156269642.1">
    <property type="nucleotide sequence ID" value="NZ_WOGU01000009.1"/>
</dbReference>
<evidence type="ECO:0008006" key="6">
    <source>
        <dbReference type="Google" id="ProtNLM"/>
    </source>
</evidence>
<keyword evidence="2" id="KW-1133">Transmembrane helix</keyword>
<organism evidence="4 5">
    <name type="scientific">Kocuria sediminis</name>
    <dbReference type="NCBI Taxonomy" id="1038857"/>
    <lineage>
        <taxon>Bacteria</taxon>
        <taxon>Bacillati</taxon>
        <taxon>Actinomycetota</taxon>
        <taxon>Actinomycetes</taxon>
        <taxon>Micrococcales</taxon>
        <taxon>Micrococcaceae</taxon>
        <taxon>Kocuria</taxon>
    </lineage>
</organism>
<proteinExistence type="predicted"/>
<evidence type="ECO:0000256" key="2">
    <source>
        <dbReference type="SAM" id="Phobius"/>
    </source>
</evidence>
<feature type="compositionally biased region" description="Pro residues" evidence="1">
    <location>
        <begin position="220"/>
        <end position="231"/>
    </location>
</feature>
<protein>
    <recommendedName>
        <fullName evidence="6">DUF5667 domain-containing protein</fullName>
    </recommendedName>
</protein>
<keyword evidence="2" id="KW-0472">Membrane</keyword>
<accession>A0A6N8GKV4</accession>
<comment type="caution">
    <text evidence="4">The sequence shown here is derived from an EMBL/GenBank/DDBJ whole genome shotgun (WGS) entry which is preliminary data.</text>
</comment>
<evidence type="ECO:0000256" key="1">
    <source>
        <dbReference type="SAM" id="MobiDB-lite"/>
    </source>
</evidence>
<evidence type="ECO:0000256" key="3">
    <source>
        <dbReference type="SAM" id="SignalP"/>
    </source>
</evidence>
<feature type="region of interest" description="Disordered" evidence="1">
    <location>
        <begin position="220"/>
        <end position="242"/>
    </location>
</feature>
<name>A0A6N8GKV4_9MICC</name>
<reference evidence="4 5" key="1">
    <citation type="submission" date="2019-12" db="EMBL/GenBank/DDBJ databases">
        <authorList>
            <person name="Shi Y."/>
        </authorList>
    </citation>
    <scope>NUCLEOTIDE SEQUENCE [LARGE SCALE GENOMIC DNA]</scope>
    <source>
        <strain evidence="4 5">JCM 17929</strain>
    </source>
</reference>
<keyword evidence="3" id="KW-0732">Signal</keyword>
<gene>
    <name evidence="4" type="ORF">GMA12_11430</name>
</gene>
<feature type="chain" id="PRO_5027039443" description="DUF5667 domain-containing protein" evidence="3">
    <location>
        <begin position="35"/>
        <end position="289"/>
    </location>
</feature>